<comment type="caution">
    <text evidence="1">The sequence shown here is derived from an EMBL/GenBank/DDBJ whole genome shotgun (WGS) entry which is preliminary data.</text>
</comment>
<organism evidence="1 2">
    <name type="scientific">Acer saccharum</name>
    <name type="common">Sugar maple</name>
    <dbReference type="NCBI Taxonomy" id="4024"/>
    <lineage>
        <taxon>Eukaryota</taxon>
        <taxon>Viridiplantae</taxon>
        <taxon>Streptophyta</taxon>
        <taxon>Embryophyta</taxon>
        <taxon>Tracheophyta</taxon>
        <taxon>Spermatophyta</taxon>
        <taxon>Magnoliopsida</taxon>
        <taxon>eudicotyledons</taxon>
        <taxon>Gunneridae</taxon>
        <taxon>Pentapetalae</taxon>
        <taxon>rosids</taxon>
        <taxon>malvids</taxon>
        <taxon>Sapindales</taxon>
        <taxon>Sapindaceae</taxon>
        <taxon>Hippocastanoideae</taxon>
        <taxon>Acereae</taxon>
        <taxon>Acer</taxon>
    </lineage>
</organism>
<protein>
    <submittedName>
        <fullName evidence="1">Uncharacterized protein</fullName>
    </submittedName>
</protein>
<gene>
    <name evidence="1" type="ORF">LWI29_012680</name>
</gene>
<evidence type="ECO:0000313" key="2">
    <source>
        <dbReference type="Proteomes" id="UP001168877"/>
    </source>
</evidence>
<keyword evidence="2" id="KW-1185">Reference proteome</keyword>
<dbReference type="EMBL" id="JAUESC010000003">
    <property type="protein sequence ID" value="KAK0600199.1"/>
    <property type="molecule type" value="Genomic_DNA"/>
</dbReference>
<evidence type="ECO:0000313" key="1">
    <source>
        <dbReference type="EMBL" id="KAK0600199.1"/>
    </source>
</evidence>
<dbReference type="Proteomes" id="UP001168877">
    <property type="component" value="Unassembled WGS sequence"/>
</dbReference>
<dbReference type="AlphaFoldDB" id="A0AA39SXN2"/>
<reference evidence="1" key="1">
    <citation type="journal article" date="2022" name="Plant J.">
        <title>Strategies of tolerance reflected in two North American maple genomes.</title>
        <authorList>
            <person name="McEvoy S.L."/>
            <person name="Sezen U.U."/>
            <person name="Trouern-Trend A."/>
            <person name="McMahon S.M."/>
            <person name="Schaberg P.G."/>
            <person name="Yang J."/>
            <person name="Wegrzyn J.L."/>
            <person name="Swenson N.G."/>
        </authorList>
    </citation>
    <scope>NUCLEOTIDE SEQUENCE</scope>
    <source>
        <strain evidence="1">NS2018</strain>
    </source>
</reference>
<sequence>MPPRSSRASESSSFKTTSRKLELYDLILQTNKECLKLNFFSLQDSTKNRDILGALWDKLSVDETKEEIILFKVVTLEVKLYFFYL</sequence>
<name>A0AA39SXN2_ACESA</name>
<proteinExistence type="predicted"/>
<reference evidence="1" key="2">
    <citation type="submission" date="2023-06" db="EMBL/GenBank/DDBJ databases">
        <authorList>
            <person name="Swenson N.G."/>
            <person name="Wegrzyn J.L."/>
            <person name="Mcevoy S.L."/>
        </authorList>
    </citation>
    <scope>NUCLEOTIDE SEQUENCE</scope>
    <source>
        <strain evidence="1">NS2018</strain>
        <tissue evidence="1">Leaf</tissue>
    </source>
</reference>
<accession>A0AA39SXN2</accession>